<dbReference type="PANTHER" id="PTHR10366:SF696">
    <property type="entry name" value="OS07G0601900 PROTEIN"/>
    <property type="match status" value="1"/>
</dbReference>
<dbReference type="SUPFAM" id="SSF51735">
    <property type="entry name" value="NAD(P)-binding Rossmann-fold domains"/>
    <property type="match status" value="1"/>
</dbReference>
<dbReference type="InterPro" id="IPR050425">
    <property type="entry name" value="NAD(P)_dehydrat-like"/>
</dbReference>
<dbReference type="Proteomes" id="UP000324705">
    <property type="component" value="Chromosome 2B"/>
</dbReference>
<protein>
    <recommendedName>
        <fullName evidence="2">NAD-dependent epimerase/dehydratase domain-containing protein</fullName>
    </recommendedName>
</protein>
<evidence type="ECO:0000259" key="2">
    <source>
        <dbReference type="Pfam" id="PF01370"/>
    </source>
</evidence>
<accession>A0A9R1PK04</accession>
<dbReference type="Pfam" id="PF01370">
    <property type="entry name" value="Epimerase"/>
    <property type="match status" value="1"/>
</dbReference>
<dbReference type="AlphaFoldDB" id="A0A9R1PK04"/>
<organism evidence="3 4">
    <name type="scientific">Triticum turgidum subsp. durum</name>
    <name type="common">Durum wheat</name>
    <name type="synonym">Triticum durum</name>
    <dbReference type="NCBI Taxonomy" id="4567"/>
    <lineage>
        <taxon>Eukaryota</taxon>
        <taxon>Viridiplantae</taxon>
        <taxon>Streptophyta</taxon>
        <taxon>Embryophyta</taxon>
        <taxon>Tracheophyta</taxon>
        <taxon>Spermatophyta</taxon>
        <taxon>Magnoliopsida</taxon>
        <taxon>Liliopsida</taxon>
        <taxon>Poales</taxon>
        <taxon>Poaceae</taxon>
        <taxon>BOP clade</taxon>
        <taxon>Pooideae</taxon>
        <taxon>Triticodae</taxon>
        <taxon>Triticeae</taxon>
        <taxon>Triticinae</taxon>
        <taxon>Triticum</taxon>
    </lineage>
</organism>
<dbReference type="Gene3D" id="3.40.50.720">
    <property type="entry name" value="NAD(P)-binding Rossmann-like Domain"/>
    <property type="match status" value="1"/>
</dbReference>
<keyword evidence="1" id="KW-0560">Oxidoreductase</keyword>
<evidence type="ECO:0000313" key="4">
    <source>
        <dbReference type="Proteomes" id="UP000324705"/>
    </source>
</evidence>
<feature type="domain" description="NAD-dependent epimerase/dehydratase" evidence="2">
    <location>
        <begin position="4"/>
        <end position="238"/>
    </location>
</feature>
<keyword evidence="4" id="KW-1185">Reference proteome</keyword>
<name>A0A9R1PK04_TRITD</name>
<dbReference type="Gramene" id="TRITD2Bv1G070880.3">
    <property type="protein sequence ID" value="TRITD2Bv1G070880.3"/>
    <property type="gene ID" value="TRITD2Bv1G070880"/>
</dbReference>
<dbReference type="FunFam" id="3.40.50.720:FF:000085">
    <property type="entry name" value="Dihydroflavonol reductase"/>
    <property type="match status" value="1"/>
</dbReference>
<gene>
    <name evidence="3" type="ORF">TRITD_2Bv1G070880</name>
</gene>
<sequence length="315" mass="34618">MSRVCVTGAAGYIAAWLVRKLLQRGCVVHATLRSLRDEKKTGLLRSLPGAAERLVLFEADIYDAATFEPAIQGCDFVFLVATPLLHDASSTKYKNITEAIVDATRIILQQCERSKTVKRVIHTASVTAASPLNLSYGYSNVHLDAYVSSKRLSEEELLRYNESEGRAFEVVTLACGLVGGDTIQPILWSSIPVVVAPLTGNEIHHNSLKFMQALCGSVPLVHIDDVCEAHLFCMDQPSMAGRFLCAVGYPNMEDYVARFAAKYPEHKILLKKVAGEGVRVKGDSTKLVDLGFRFKYGVEETLDCSVECAKRMGEL</sequence>
<dbReference type="EMBL" id="LT934114">
    <property type="protein sequence ID" value="VAH44061.1"/>
    <property type="molecule type" value="Genomic_DNA"/>
</dbReference>
<evidence type="ECO:0000256" key="1">
    <source>
        <dbReference type="ARBA" id="ARBA00023002"/>
    </source>
</evidence>
<evidence type="ECO:0000313" key="3">
    <source>
        <dbReference type="EMBL" id="VAH44061.1"/>
    </source>
</evidence>
<proteinExistence type="predicted"/>
<dbReference type="InterPro" id="IPR001509">
    <property type="entry name" value="Epimerase_deHydtase"/>
</dbReference>
<reference evidence="3 4" key="1">
    <citation type="submission" date="2017-09" db="EMBL/GenBank/DDBJ databases">
        <authorList>
            <consortium name="International Durum Wheat Genome Sequencing Consortium (IDWGSC)"/>
            <person name="Milanesi L."/>
        </authorList>
    </citation>
    <scope>NUCLEOTIDE SEQUENCE [LARGE SCALE GENOMIC DNA]</scope>
    <source>
        <strain evidence="4">cv. Svevo</strain>
    </source>
</reference>
<dbReference type="GO" id="GO:0016616">
    <property type="term" value="F:oxidoreductase activity, acting on the CH-OH group of donors, NAD or NADP as acceptor"/>
    <property type="evidence" value="ECO:0007669"/>
    <property type="project" value="TreeGrafter"/>
</dbReference>
<dbReference type="InterPro" id="IPR036291">
    <property type="entry name" value="NAD(P)-bd_dom_sf"/>
</dbReference>
<dbReference type="PANTHER" id="PTHR10366">
    <property type="entry name" value="NAD DEPENDENT EPIMERASE/DEHYDRATASE"/>
    <property type="match status" value="1"/>
</dbReference>